<organism evidence="1 2">
    <name type="scientific">Maribellus luteus</name>
    <dbReference type="NCBI Taxonomy" id="2305463"/>
    <lineage>
        <taxon>Bacteria</taxon>
        <taxon>Pseudomonadati</taxon>
        <taxon>Bacteroidota</taxon>
        <taxon>Bacteroidia</taxon>
        <taxon>Marinilabiliales</taxon>
        <taxon>Prolixibacteraceae</taxon>
        <taxon>Maribellus</taxon>
    </lineage>
</organism>
<gene>
    <name evidence="1" type="ORF">D1614_09550</name>
</gene>
<accession>A0A399T4F8</accession>
<keyword evidence="2" id="KW-1185">Reference proteome</keyword>
<proteinExistence type="predicted"/>
<dbReference type="OrthoDB" id="795326at2"/>
<name>A0A399T4F8_9BACT</name>
<dbReference type="Proteomes" id="UP000265926">
    <property type="component" value="Unassembled WGS sequence"/>
</dbReference>
<dbReference type="InterPro" id="IPR027417">
    <property type="entry name" value="P-loop_NTPase"/>
</dbReference>
<sequence length="383" mass="43903">MALHRKFIEGSKRRKLAKLKSTKQINNDKPKPVKQVVKQITEKSNKNDLGFILPATTLLKWNIEEIPFLWKGIFPKTGLVALSGSSDVGKSSFLRQFVLHVGTKAKDFLGIEINAEYNSALVVSTEDDAIAIAYLLRKQNVQNLDHSFFSRIGFIFDTEKLLAKLEKALKVFKVDCVIIDAMADLYSGDMNAANKIRNFIYQFQLLAERFQTLFIFLHHTKKGSQYSAPSKDNVLGSQGFEAKMRLVLELRKDSVNPDLRYLCIVKGNYIPESLKRDAMVLKFDENLCFTNLNRSVPFSDLVERKNNKSTDNKAIDRAKELRRSENLSYRAIADKLREEGYDVKKSTVANWLKDYEKNDRIYFYVDPDDMISSDEQDELLPTG</sequence>
<dbReference type="SUPFAM" id="SSF52540">
    <property type="entry name" value="P-loop containing nucleoside triphosphate hydrolases"/>
    <property type="match status" value="1"/>
</dbReference>
<dbReference type="EMBL" id="QWGR01000004">
    <property type="protein sequence ID" value="RIJ48763.1"/>
    <property type="molecule type" value="Genomic_DNA"/>
</dbReference>
<dbReference type="RefSeq" id="WP_119437685.1">
    <property type="nucleotide sequence ID" value="NZ_QWGR01000004.1"/>
</dbReference>
<dbReference type="Pfam" id="PF13481">
    <property type="entry name" value="AAA_25"/>
    <property type="match status" value="1"/>
</dbReference>
<evidence type="ECO:0000313" key="1">
    <source>
        <dbReference type="EMBL" id="RIJ48763.1"/>
    </source>
</evidence>
<evidence type="ECO:0000313" key="2">
    <source>
        <dbReference type="Proteomes" id="UP000265926"/>
    </source>
</evidence>
<evidence type="ECO:0008006" key="3">
    <source>
        <dbReference type="Google" id="ProtNLM"/>
    </source>
</evidence>
<protein>
    <recommendedName>
        <fullName evidence="3">AAA family ATPase</fullName>
    </recommendedName>
</protein>
<reference evidence="1 2" key="1">
    <citation type="submission" date="2018-08" db="EMBL/GenBank/DDBJ databases">
        <title>Pallidiluteibacterium maritimus gen. nov., sp. nov., isolated from coastal sediment.</title>
        <authorList>
            <person name="Zhou L.Y."/>
        </authorList>
    </citation>
    <scope>NUCLEOTIDE SEQUENCE [LARGE SCALE GENOMIC DNA]</scope>
    <source>
        <strain evidence="1 2">XSD2</strain>
    </source>
</reference>
<comment type="caution">
    <text evidence="1">The sequence shown here is derived from an EMBL/GenBank/DDBJ whole genome shotgun (WGS) entry which is preliminary data.</text>
</comment>
<dbReference type="Gene3D" id="3.40.50.300">
    <property type="entry name" value="P-loop containing nucleotide triphosphate hydrolases"/>
    <property type="match status" value="1"/>
</dbReference>
<dbReference type="AlphaFoldDB" id="A0A399T4F8"/>